<dbReference type="PANTHER" id="PTHR30371:SF0">
    <property type="entry name" value="SEC-INDEPENDENT PROTEIN TRANSLOCASE PROTEIN TATC, CHLOROPLASTIC-RELATED"/>
    <property type="match status" value="1"/>
</dbReference>
<keyword evidence="4 5" id="KW-0472">Membrane</keyword>
<dbReference type="PANTHER" id="PTHR30371">
    <property type="entry name" value="SEC-INDEPENDENT PROTEIN TRANSLOCASE PROTEIN TATC"/>
    <property type="match status" value="1"/>
</dbReference>
<comment type="similarity">
    <text evidence="5">Belongs to the TatC family.</text>
</comment>
<name>A0ABW0HR88_9BACL</name>
<feature type="transmembrane region" description="Helical" evidence="5">
    <location>
        <begin position="154"/>
        <end position="180"/>
    </location>
</feature>
<keyword evidence="3 5" id="KW-1133">Transmembrane helix</keyword>
<sequence>MSASDLTLVDHLRELRMRVVRVAFVLTGALAAGLALAVPVVSYLKKLPPADGLEWHALSPWDGIRVYMQFALLFAVTATTPFILYQLWQFAKPGLTETEKRATLKYIPWSALLAALGGGFAYFLVFPFSVAFLTSLNVKMGLQETYGVLQYFSFMFNLILPCMLLFQMPVVIAFLSALGIVTPELLKKCRRYAYFTMAVVSTMIAPPDLISNLLVLAPFLVLFEISIWMSSAARNRKHLPTGGNTHGTLG</sequence>
<evidence type="ECO:0000256" key="5">
    <source>
        <dbReference type="HAMAP-Rule" id="MF_00902"/>
    </source>
</evidence>
<keyword evidence="5" id="KW-0813">Transport</keyword>
<proteinExistence type="inferred from homology"/>
<comment type="subcellular location">
    <subcellularLocation>
        <location evidence="5">Cell membrane</location>
        <topology evidence="5">Multi-pass membrane protein</topology>
    </subcellularLocation>
    <subcellularLocation>
        <location evidence="1">Membrane</location>
        <topology evidence="1">Multi-pass membrane protein</topology>
    </subcellularLocation>
</comment>
<feature type="transmembrane region" description="Helical" evidence="5">
    <location>
        <begin position="213"/>
        <end position="230"/>
    </location>
</feature>
<evidence type="ECO:0000256" key="1">
    <source>
        <dbReference type="ARBA" id="ARBA00004141"/>
    </source>
</evidence>
<dbReference type="EMBL" id="JBHSMI010000024">
    <property type="protein sequence ID" value="MFC5403626.1"/>
    <property type="molecule type" value="Genomic_DNA"/>
</dbReference>
<reference evidence="7" key="1">
    <citation type="journal article" date="2019" name="Int. J. Syst. Evol. Microbiol.">
        <title>The Global Catalogue of Microorganisms (GCM) 10K type strain sequencing project: providing services to taxonomists for standard genome sequencing and annotation.</title>
        <authorList>
            <consortium name="The Broad Institute Genomics Platform"/>
            <consortium name="The Broad Institute Genome Sequencing Center for Infectious Disease"/>
            <person name="Wu L."/>
            <person name="Ma J."/>
        </authorList>
    </citation>
    <scope>NUCLEOTIDE SEQUENCE [LARGE SCALE GENOMIC DNA]</scope>
    <source>
        <strain evidence="7">CGMCC 1.18575</strain>
    </source>
</reference>
<protein>
    <recommendedName>
        <fullName evidence="5">Sec-independent protein translocase protein TatC</fullName>
    </recommendedName>
</protein>
<dbReference type="HAMAP" id="MF_00902">
    <property type="entry name" value="TatC"/>
    <property type="match status" value="1"/>
</dbReference>
<accession>A0ABW0HR88</accession>
<keyword evidence="2 5" id="KW-0812">Transmembrane</keyword>
<comment type="function">
    <text evidence="5">Part of the twin-arginine translocation (Tat) system that transports large folded proteins containing a characteristic twin-arginine motif in their signal peptide across membranes.</text>
</comment>
<gene>
    <name evidence="5 6" type="primary">tatC</name>
    <name evidence="6" type="ORF">ACFPOF_12860</name>
</gene>
<feature type="transmembrane region" description="Helical" evidence="5">
    <location>
        <begin position="64"/>
        <end position="85"/>
    </location>
</feature>
<dbReference type="NCBIfam" id="TIGR00945">
    <property type="entry name" value="tatC"/>
    <property type="match status" value="1"/>
</dbReference>
<keyword evidence="7" id="KW-1185">Reference proteome</keyword>
<comment type="caution">
    <text evidence="6">The sequence shown here is derived from an EMBL/GenBank/DDBJ whole genome shotgun (WGS) entry which is preliminary data.</text>
</comment>
<evidence type="ECO:0000256" key="4">
    <source>
        <dbReference type="ARBA" id="ARBA00023136"/>
    </source>
</evidence>
<dbReference type="InterPro" id="IPR002033">
    <property type="entry name" value="TatC"/>
</dbReference>
<comment type="subunit">
    <text evidence="5">Forms a complex with TatA.</text>
</comment>
<comment type="caution">
    <text evidence="5">Lacks conserved residue(s) required for the propagation of feature annotation.</text>
</comment>
<keyword evidence="5" id="KW-1003">Cell membrane</keyword>
<evidence type="ECO:0000256" key="3">
    <source>
        <dbReference type="ARBA" id="ARBA00022989"/>
    </source>
</evidence>
<evidence type="ECO:0000313" key="7">
    <source>
        <dbReference type="Proteomes" id="UP001596113"/>
    </source>
</evidence>
<feature type="transmembrane region" description="Helical" evidence="5">
    <location>
        <begin position="22"/>
        <end position="44"/>
    </location>
</feature>
<dbReference type="RefSeq" id="WP_378133174.1">
    <property type="nucleotide sequence ID" value="NZ_JBHSMI010000024.1"/>
</dbReference>
<organism evidence="6 7">
    <name type="scientific">Cohnella soli</name>
    <dbReference type="NCBI Taxonomy" id="425005"/>
    <lineage>
        <taxon>Bacteria</taxon>
        <taxon>Bacillati</taxon>
        <taxon>Bacillota</taxon>
        <taxon>Bacilli</taxon>
        <taxon>Bacillales</taxon>
        <taxon>Paenibacillaceae</taxon>
        <taxon>Cohnella</taxon>
    </lineage>
</organism>
<dbReference type="Proteomes" id="UP001596113">
    <property type="component" value="Unassembled WGS sequence"/>
</dbReference>
<evidence type="ECO:0000313" key="6">
    <source>
        <dbReference type="EMBL" id="MFC5403626.1"/>
    </source>
</evidence>
<evidence type="ECO:0000256" key="2">
    <source>
        <dbReference type="ARBA" id="ARBA00022692"/>
    </source>
</evidence>
<dbReference type="PRINTS" id="PR01840">
    <property type="entry name" value="TATCFAMILY"/>
</dbReference>
<keyword evidence="5" id="KW-0653">Protein transport</keyword>
<feature type="transmembrane region" description="Helical" evidence="5">
    <location>
        <begin position="106"/>
        <end position="134"/>
    </location>
</feature>
<keyword evidence="5" id="KW-0811">Translocation</keyword>
<dbReference type="Pfam" id="PF00902">
    <property type="entry name" value="TatC"/>
    <property type="match status" value="1"/>
</dbReference>